<dbReference type="EMBL" id="MFKP01000017">
    <property type="protein sequence ID" value="OGG44186.1"/>
    <property type="molecule type" value="Genomic_DNA"/>
</dbReference>
<evidence type="ECO:0000256" key="7">
    <source>
        <dbReference type="HAMAP-Rule" id="MF_00258"/>
    </source>
</evidence>
<dbReference type="FunFam" id="3.40.50.1860:FF:000001">
    <property type="entry name" value="Glutamate racemase"/>
    <property type="match status" value="1"/>
</dbReference>
<evidence type="ECO:0000256" key="6">
    <source>
        <dbReference type="ARBA" id="ARBA00023316"/>
    </source>
</evidence>
<protein>
    <recommendedName>
        <fullName evidence="2 7">Glutamate racemase</fullName>
        <ecNumber evidence="2 7">5.1.1.3</ecNumber>
    </recommendedName>
</protein>
<reference evidence="8 9" key="1">
    <citation type="journal article" date="2016" name="Nat. Commun.">
        <title>Thousands of microbial genomes shed light on interconnected biogeochemical processes in an aquifer system.</title>
        <authorList>
            <person name="Anantharaman K."/>
            <person name="Brown C.T."/>
            <person name="Hug L.A."/>
            <person name="Sharon I."/>
            <person name="Castelle C.J."/>
            <person name="Probst A.J."/>
            <person name="Thomas B.C."/>
            <person name="Singh A."/>
            <person name="Wilkins M.J."/>
            <person name="Karaoz U."/>
            <person name="Brodie E.L."/>
            <person name="Williams K.H."/>
            <person name="Hubbard S.S."/>
            <person name="Banfield J.F."/>
        </authorList>
    </citation>
    <scope>NUCLEOTIDE SEQUENCE [LARGE SCALE GENOMIC DNA]</scope>
</reference>
<comment type="caution">
    <text evidence="8">The sequence shown here is derived from an EMBL/GenBank/DDBJ whole genome shotgun (WGS) entry which is preliminary data.</text>
</comment>
<keyword evidence="3 7" id="KW-0133">Cell shape</keyword>
<evidence type="ECO:0000313" key="8">
    <source>
        <dbReference type="EMBL" id="OGG44186.1"/>
    </source>
</evidence>
<evidence type="ECO:0000256" key="1">
    <source>
        <dbReference type="ARBA" id="ARBA00001602"/>
    </source>
</evidence>
<keyword evidence="4 7" id="KW-0573">Peptidoglycan synthesis</keyword>
<evidence type="ECO:0000256" key="2">
    <source>
        <dbReference type="ARBA" id="ARBA00013090"/>
    </source>
</evidence>
<feature type="binding site" evidence="7">
    <location>
        <begin position="190"/>
        <end position="191"/>
    </location>
    <ligand>
        <name>substrate</name>
    </ligand>
</feature>
<organism evidence="8 9">
    <name type="scientific">Candidatus Kaiserbacteria bacterium RIFCSPHIGHO2_01_FULL_48_10</name>
    <dbReference type="NCBI Taxonomy" id="1798476"/>
    <lineage>
        <taxon>Bacteria</taxon>
        <taxon>Candidatus Kaiseribacteriota</taxon>
    </lineage>
</organism>
<dbReference type="PANTHER" id="PTHR21198">
    <property type="entry name" value="GLUTAMATE RACEMASE"/>
    <property type="match status" value="1"/>
</dbReference>
<comment type="catalytic activity">
    <reaction evidence="1 7">
        <text>L-glutamate = D-glutamate</text>
        <dbReference type="Rhea" id="RHEA:12813"/>
        <dbReference type="ChEBI" id="CHEBI:29985"/>
        <dbReference type="ChEBI" id="CHEBI:29986"/>
        <dbReference type="EC" id="5.1.1.3"/>
    </reaction>
</comment>
<name>A0A1F6C4R4_9BACT</name>
<dbReference type="InterPro" id="IPR001920">
    <property type="entry name" value="Asp/Glu_race"/>
</dbReference>
<comment type="function">
    <text evidence="7">Provides the (R)-glutamate required for cell wall biosynthesis.</text>
</comment>
<evidence type="ECO:0000256" key="3">
    <source>
        <dbReference type="ARBA" id="ARBA00022960"/>
    </source>
</evidence>
<comment type="pathway">
    <text evidence="7">Cell wall biogenesis; peptidoglycan biosynthesis.</text>
</comment>
<comment type="caution">
    <text evidence="7">Lacks conserved residue(s) required for the propagation of feature annotation.</text>
</comment>
<evidence type="ECO:0000256" key="4">
    <source>
        <dbReference type="ARBA" id="ARBA00022984"/>
    </source>
</evidence>
<feature type="active site" description="Proton donor/acceptor" evidence="7">
    <location>
        <position position="189"/>
    </location>
</feature>
<dbReference type="AlphaFoldDB" id="A0A1F6C4R4"/>
<dbReference type="Proteomes" id="UP000178249">
    <property type="component" value="Unassembled WGS sequence"/>
</dbReference>
<dbReference type="EC" id="5.1.1.3" evidence="2 7"/>
<accession>A0A1F6C4R4</accession>
<dbReference type="InterPro" id="IPR004391">
    <property type="entry name" value="Glu_race"/>
</dbReference>
<dbReference type="GO" id="GO:0008881">
    <property type="term" value="F:glutamate racemase activity"/>
    <property type="evidence" value="ECO:0007669"/>
    <property type="project" value="UniProtKB-UniRule"/>
</dbReference>
<dbReference type="Pfam" id="PF01177">
    <property type="entry name" value="Asp_Glu_race"/>
    <property type="match status" value="1"/>
</dbReference>
<dbReference type="UniPathway" id="UPA00219"/>
<dbReference type="HAMAP" id="MF_00258">
    <property type="entry name" value="Glu_racemase"/>
    <property type="match status" value="1"/>
</dbReference>
<dbReference type="NCBIfam" id="TIGR00067">
    <property type="entry name" value="glut_race"/>
    <property type="match status" value="1"/>
</dbReference>
<feature type="binding site" evidence="7">
    <location>
        <begin position="6"/>
        <end position="7"/>
    </location>
    <ligand>
        <name>substrate</name>
    </ligand>
</feature>
<feature type="active site" description="Proton donor/acceptor" evidence="7">
    <location>
        <position position="69"/>
    </location>
</feature>
<evidence type="ECO:0000313" key="9">
    <source>
        <dbReference type="Proteomes" id="UP000178249"/>
    </source>
</evidence>
<sequence>MIGIFDSGVGGLTFVKALWKILPQYRVVYFGDTARVPYGNKSPETIERYAEEAVDFLQSKGAKLIVAACHTVSAVATNDLQKKLPMPFFDVLHSIAGSVLETSKTGKIGIIGTASTIRSKRHKEVLQKHFEGQKAKYPYSRLEVFEVACPLFVPLIEEGFMKRPETLRIIRYYLRDLKKQYIDTLVLACTHYPLLRKQIQDVMGKRVKLVDPSEVTAGIVKDYLDRHPEVQSRLPKDSQHQFYVSDDPEKFSRLTKSWLGLNVRAQQISIEK</sequence>
<dbReference type="GO" id="GO:0009252">
    <property type="term" value="P:peptidoglycan biosynthetic process"/>
    <property type="evidence" value="ECO:0007669"/>
    <property type="project" value="UniProtKB-UniRule"/>
</dbReference>
<dbReference type="GO" id="GO:0008360">
    <property type="term" value="P:regulation of cell shape"/>
    <property type="evidence" value="ECO:0007669"/>
    <property type="project" value="UniProtKB-KW"/>
</dbReference>
<gene>
    <name evidence="7" type="primary">murI</name>
    <name evidence="8" type="ORF">A2841_00875</name>
</gene>
<dbReference type="InterPro" id="IPR033134">
    <property type="entry name" value="Asp/Glu_racemase_AS_2"/>
</dbReference>
<keyword evidence="6 7" id="KW-0961">Cell wall biogenesis/degradation</keyword>
<comment type="similarity">
    <text evidence="7">Belongs to the aspartate/glutamate racemases family.</text>
</comment>
<dbReference type="SUPFAM" id="SSF53681">
    <property type="entry name" value="Aspartate/glutamate racemase"/>
    <property type="match status" value="2"/>
</dbReference>
<dbReference type="InterPro" id="IPR015942">
    <property type="entry name" value="Asp/Glu/hydantoin_racemase"/>
</dbReference>
<proteinExistence type="inferred from homology"/>
<dbReference type="PANTHER" id="PTHR21198:SF2">
    <property type="entry name" value="GLUTAMATE RACEMASE"/>
    <property type="match status" value="1"/>
</dbReference>
<feature type="binding site" evidence="7">
    <location>
        <begin position="38"/>
        <end position="39"/>
    </location>
    <ligand>
        <name>substrate</name>
    </ligand>
</feature>
<evidence type="ECO:0000256" key="5">
    <source>
        <dbReference type="ARBA" id="ARBA00023235"/>
    </source>
</evidence>
<dbReference type="PROSITE" id="PS00924">
    <property type="entry name" value="ASP_GLU_RACEMASE_2"/>
    <property type="match status" value="1"/>
</dbReference>
<dbReference type="GO" id="GO:0071555">
    <property type="term" value="P:cell wall organization"/>
    <property type="evidence" value="ECO:0007669"/>
    <property type="project" value="UniProtKB-KW"/>
</dbReference>
<dbReference type="Gene3D" id="3.40.50.1860">
    <property type="match status" value="2"/>
</dbReference>
<keyword evidence="5 7" id="KW-0413">Isomerase</keyword>